<evidence type="ECO:0000256" key="7">
    <source>
        <dbReference type="ARBA" id="ARBA00022723"/>
    </source>
</evidence>
<name>A0A060S9J2_PYCCI</name>
<evidence type="ECO:0000313" key="24">
    <source>
        <dbReference type="Proteomes" id="UP000029665"/>
    </source>
</evidence>
<gene>
    <name evidence="23" type="ORF">BN946_scf185000.g87</name>
</gene>
<keyword evidence="13" id="KW-0694">RNA-binding</keyword>
<evidence type="ECO:0000256" key="10">
    <source>
        <dbReference type="ARBA" id="ARBA00022801"/>
    </source>
</evidence>
<evidence type="ECO:0000256" key="19">
    <source>
        <dbReference type="ARBA" id="ARBA00048173"/>
    </source>
</evidence>
<keyword evidence="14" id="KW-0229">DNA integration</keyword>
<keyword evidence="24" id="KW-1185">Reference proteome</keyword>
<feature type="compositionally biased region" description="Basic residues" evidence="21">
    <location>
        <begin position="681"/>
        <end position="693"/>
    </location>
</feature>
<dbReference type="InterPro" id="IPR054722">
    <property type="entry name" value="PolX-like_BBD"/>
</dbReference>
<dbReference type="GO" id="GO:0032196">
    <property type="term" value="P:transposition"/>
    <property type="evidence" value="ECO:0007669"/>
    <property type="project" value="UniProtKB-KW"/>
</dbReference>
<dbReference type="OrthoDB" id="2741288at2759"/>
<dbReference type="PANTHER" id="PTHR42648">
    <property type="entry name" value="TRANSPOSASE, PUTATIVE-RELATED"/>
    <property type="match status" value="1"/>
</dbReference>
<reference evidence="23" key="1">
    <citation type="submission" date="2014-01" db="EMBL/GenBank/DDBJ databases">
        <title>The genome of the white-rot fungus Pycnoporus cinnabarinus: a basidiomycete model with a versatile arsenal for lignocellulosic biomass breakdown.</title>
        <authorList>
            <person name="Levasseur A."/>
            <person name="Lomascolo A."/>
            <person name="Ruiz-Duenas F.J."/>
            <person name="Uzan E."/>
            <person name="Piumi F."/>
            <person name="Kues U."/>
            <person name="Ram A.F.J."/>
            <person name="Murat C."/>
            <person name="Haon M."/>
            <person name="Benoit I."/>
            <person name="Arfi Y."/>
            <person name="Chevret D."/>
            <person name="Drula E."/>
            <person name="Kwon M.J."/>
            <person name="Gouret P."/>
            <person name="Lesage-Meessen L."/>
            <person name="Lombard V."/>
            <person name="Mariette J."/>
            <person name="Noirot C."/>
            <person name="Park J."/>
            <person name="Patyshakuliyeva A."/>
            <person name="Wieneger R.A.B."/>
            <person name="Wosten H.A.B."/>
            <person name="Martin F."/>
            <person name="Coutinho P.M."/>
            <person name="de Vries R."/>
            <person name="Martinez A.T."/>
            <person name="Klopp C."/>
            <person name="Pontarotti P."/>
            <person name="Henrissat B."/>
            <person name="Record E."/>
        </authorList>
    </citation>
    <scope>NUCLEOTIDE SEQUENCE [LARGE SCALE GENOMIC DNA]</scope>
    <source>
        <strain evidence="23">BRFM137</strain>
    </source>
</reference>
<evidence type="ECO:0000313" key="23">
    <source>
        <dbReference type="EMBL" id="CDO68944.1"/>
    </source>
</evidence>
<keyword evidence="2" id="KW-0815">Transposition</keyword>
<keyword evidence="17" id="KW-0917">Virion maturation</keyword>
<keyword evidence="8" id="KW-0547">Nucleotide-binding</keyword>
<evidence type="ECO:0000256" key="4">
    <source>
        <dbReference type="ARBA" id="ARBA00022670"/>
    </source>
</evidence>
<keyword evidence="11" id="KW-0067">ATP-binding</keyword>
<evidence type="ECO:0000256" key="9">
    <source>
        <dbReference type="ARBA" id="ARBA00022759"/>
    </source>
</evidence>
<dbReference type="GO" id="GO:0015074">
    <property type="term" value="P:DNA integration"/>
    <property type="evidence" value="ECO:0007669"/>
    <property type="project" value="UniProtKB-KW"/>
</dbReference>
<evidence type="ECO:0000256" key="21">
    <source>
        <dbReference type="SAM" id="MobiDB-lite"/>
    </source>
</evidence>
<evidence type="ECO:0000256" key="17">
    <source>
        <dbReference type="ARBA" id="ARBA00023113"/>
    </source>
</evidence>
<keyword evidence="16" id="KW-0239">DNA-directed DNA polymerase</keyword>
<keyword evidence="7" id="KW-0479">Metal-binding</keyword>
<evidence type="ECO:0000256" key="18">
    <source>
        <dbReference type="ARBA" id="ARBA00023172"/>
    </source>
</evidence>
<proteinExistence type="predicted"/>
<dbReference type="GO" id="GO:0005524">
    <property type="term" value="F:ATP binding"/>
    <property type="evidence" value="ECO:0007669"/>
    <property type="project" value="UniProtKB-KW"/>
</dbReference>
<feature type="compositionally biased region" description="Basic and acidic residues" evidence="21">
    <location>
        <begin position="694"/>
        <end position="709"/>
    </location>
</feature>
<protein>
    <recommendedName>
        <fullName evidence="22">Integrase catalytic domain-containing protein</fullName>
    </recommendedName>
</protein>
<dbReference type="PROSITE" id="PS50994">
    <property type="entry name" value="INTEGRASE"/>
    <property type="match status" value="1"/>
</dbReference>
<evidence type="ECO:0000256" key="3">
    <source>
        <dbReference type="ARBA" id="ARBA00022612"/>
    </source>
</evidence>
<dbReference type="Pfam" id="PF13976">
    <property type="entry name" value="gag_pre-integrs"/>
    <property type="match status" value="1"/>
</dbReference>
<dbReference type="STRING" id="5643.A0A060S9J2"/>
<evidence type="ECO:0000259" key="22">
    <source>
        <dbReference type="PROSITE" id="PS50994"/>
    </source>
</evidence>
<dbReference type="GO" id="GO:0006310">
    <property type="term" value="P:DNA recombination"/>
    <property type="evidence" value="ECO:0007669"/>
    <property type="project" value="UniProtKB-KW"/>
</dbReference>
<dbReference type="Gene3D" id="3.30.420.10">
    <property type="entry name" value="Ribonuclease H-like superfamily/Ribonuclease H"/>
    <property type="match status" value="2"/>
</dbReference>
<feature type="compositionally biased region" description="Polar residues" evidence="21">
    <location>
        <begin position="670"/>
        <end position="680"/>
    </location>
</feature>
<dbReference type="InterPro" id="IPR004875">
    <property type="entry name" value="DDE_SF_endonuclease_dom"/>
</dbReference>
<dbReference type="GO" id="GO:0004519">
    <property type="term" value="F:endonuclease activity"/>
    <property type="evidence" value="ECO:0007669"/>
    <property type="project" value="UniProtKB-KW"/>
</dbReference>
<dbReference type="InterPro" id="IPR012337">
    <property type="entry name" value="RNaseH-like_sf"/>
</dbReference>
<dbReference type="HOGENOM" id="CLU_282433_0_0_1"/>
<keyword evidence="9" id="KW-0255">Endonuclease</keyword>
<comment type="catalytic activity">
    <reaction evidence="20">
        <text>DNA(n) + a 2'-deoxyribonucleoside 5'-triphosphate = DNA(n+1) + diphosphate</text>
        <dbReference type="Rhea" id="RHEA:22508"/>
        <dbReference type="Rhea" id="RHEA-COMP:17339"/>
        <dbReference type="Rhea" id="RHEA-COMP:17340"/>
        <dbReference type="ChEBI" id="CHEBI:33019"/>
        <dbReference type="ChEBI" id="CHEBI:61560"/>
        <dbReference type="ChEBI" id="CHEBI:173112"/>
        <dbReference type="EC" id="2.7.7.7"/>
    </reaction>
</comment>
<dbReference type="InterPro" id="IPR039537">
    <property type="entry name" value="Retrotran_Ty1/copia-like"/>
</dbReference>
<keyword evidence="16" id="KW-0808">Transferase</keyword>
<dbReference type="SUPFAM" id="SSF53098">
    <property type="entry name" value="Ribonuclease H-like"/>
    <property type="match status" value="1"/>
</dbReference>
<dbReference type="GO" id="GO:0003723">
    <property type="term" value="F:RNA binding"/>
    <property type="evidence" value="ECO:0007669"/>
    <property type="project" value="UniProtKB-KW"/>
</dbReference>
<comment type="caution">
    <text evidence="23">The sequence shown here is derived from an EMBL/GenBank/DDBJ whole genome shotgun (WGS) entry which is preliminary data.</text>
</comment>
<dbReference type="GO" id="GO:0046872">
    <property type="term" value="F:metal ion binding"/>
    <property type="evidence" value="ECO:0007669"/>
    <property type="project" value="UniProtKB-KW"/>
</dbReference>
<comment type="function">
    <text evidence="1">The aspartyl protease (PR) mediates the proteolytic cleavages of the Gag and Gag-Pol polyproteins after assembly of the VLP.</text>
</comment>
<evidence type="ECO:0000256" key="5">
    <source>
        <dbReference type="ARBA" id="ARBA00022695"/>
    </source>
</evidence>
<evidence type="ECO:0000256" key="13">
    <source>
        <dbReference type="ARBA" id="ARBA00022884"/>
    </source>
</evidence>
<keyword evidence="18" id="KW-0233">DNA recombination</keyword>
<dbReference type="AlphaFoldDB" id="A0A060S9J2"/>
<dbReference type="Pfam" id="PF22936">
    <property type="entry name" value="Pol_BBD"/>
    <property type="match status" value="1"/>
</dbReference>
<evidence type="ECO:0000256" key="15">
    <source>
        <dbReference type="ARBA" id="ARBA00022918"/>
    </source>
</evidence>
<dbReference type="GO" id="GO:0005634">
    <property type="term" value="C:nucleus"/>
    <property type="evidence" value="ECO:0007669"/>
    <property type="project" value="UniProtKB-ARBA"/>
</dbReference>
<sequence length="1106" mass="123954">MHITGAPRPPGEKWHKRFLKRHPGIQLGKPYGLDPERARAFNRHTVDDHFKKLKAVIDEYNIPWSHVYNMDEKGIQRGGGKRLQRIKYFVPRSRRVNYKLRSSNLELVTILECDSADGHALAPGFIFAGSQLPSDNFRDIDPRVVIAHSPNGWTEGFLCTEWFRKCFLPQANARRESEAPLLLILDGHNSHISPELRQLAIKNNVHLFLLPPHTTHRLQPLDVGIFSHIQNAWVKRCNQYYSKSLGREMSRSQLIRQYLAMRRHVLKSHLIRRAWYNSGITSGTWSADFFSEADFALSYSTSAVAHVPPSYPIDGVMGDPDAEPLALDSEEEVDATLDQSSESSSDSLFDCSGLPHLYDWEERVDRHRRPGLSTYSECDEFPCPHRYDQPGNPSGRSWAEYPDESQESALYPLPPESVFDLFSSPTPVVVSRSPSPQAPLQFMPATPSISLNFSDDFRDSPQFLLFTMGDIKPDTIPLLTSASQYSDWVAKIKGVMLFTGCWGPVLNASPPEGEKAEDWKKKDDQAKGLIWMRTATNYHYLLETKEEEVDGVKKRIAASYSAKDMWDVLKKEFGTPDTAEAIGLLMSFSNLPPITDTRPLRDQLGTYITRIRDASNGGMHFTESQQAVFILMKLPPSYSTLSTSLTSSHPLKDWTIEWIQGKVLAEESLRSSTSQSVTRISKTKPKPGGKGKGKGKEKDKDKGKGKDNSNNHAHTAAPAVNVLVAESSSNMHASFYSAAHAAGVRHTHWLMDSGASQHITFDINDFAEYKAYDTPIVFRTAASGEGSSVKALGKGLVRGETFIDGVKWSIDLPKVCYIPMASSRLFSTGSIEKNGYSIFQGGQKMSIFDKLPSGAVTHGSTIKIEGRKILEGVFNPVNNLYDFVLEIKSGPHVHLSKTDYKTWHRRFGHAGKEALRHLPKNVKGVDHVDPADDEPCEGCAFGKSHRLPFPPSEKRATEPLELVHTDLDGPMRTASVGSGFLYFASFIDDFSGLGIAYFLKRKSDAMKAFDNFKAWAETQTGKKIKRVRSDRGGEYLSNEFTQHLLDLGIEHQKSMPDSPQQNGRAERWNRTIIEKAMSMLHHAGLSHGFWQIAVEAAVHIYNHQPM</sequence>
<dbReference type="Proteomes" id="UP000029665">
    <property type="component" value="Unassembled WGS sequence"/>
</dbReference>
<dbReference type="Pfam" id="PF03184">
    <property type="entry name" value="DDE_1"/>
    <property type="match status" value="1"/>
</dbReference>
<evidence type="ECO:0000256" key="1">
    <source>
        <dbReference type="ARBA" id="ARBA00002180"/>
    </source>
</evidence>
<evidence type="ECO:0000256" key="11">
    <source>
        <dbReference type="ARBA" id="ARBA00022840"/>
    </source>
</evidence>
<keyword evidence="12" id="KW-0460">Magnesium</keyword>
<comment type="catalytic activity">
    <reaction evidence="19">
        <text>DNA(n) + a 2'-deoxyribonucleoside 5'-triphosphate = DNA(n+1) + diphosphate</text>
        <dbReference type="Rhea" id="RHEA:22508"/>
        <dbReference type="Rhea" id="RHEA-COMP:17339"/>
        <dbReference type="Rhea" id="RHEA-COMP:17340"/>
        <dbReference type="ChEBI" id="CHEBI:33019"/>
        <dbReference type="ChEBI" id="CHEBI:61560"/>
        <dbReference type="ChEBI" id="CHEBI:173112"/>
        <dbReference type="EC" id="2.7.7.49"/>
    </reaction>
</comment>
<dbReference type="PANTHER" id="PTHR42648:SF11">
    <property type="entry name" value="TRANSPOSON TY4-P GAG-POL POLYPROTEIN"/>
    <property type="match status" value="1"/>
</dbReference>
<evidence type="ECO:0000256" key="20">
    <source>
        <dbReference type="ARBA" id="ARBA00049244"/>
    </source>
</evidence>
<dbReference type="GO" id="GO:0006508">
    <property type="term" value="P:proteolysis"/>
    <property type="evidence" value="ECO:0007669"/>
    <property type="project" value="UniProtKB-KW"/>
</dbReference>
<dbReference type="GO" id="GO:0008233">
    <property type="term" value="F:peptidase activity"/>
    <property type="evidence" value="ECO:0007669"/>
    <property type="project" value="UniProtKB-KW"/>
</dbReference>
<evidence type="ECO:0000256" key="6">
    <source>
        <dbReference type="ARBA" id="ARBA00022722"/>
    </source>
</evidence>
<feature type="domain" description="Integrase catalytic" evidence="22">
    <location>
        <begin position="955"/>
        <end position="1106"/>
    </location>
</feature>
<accession>A0A060S9J2</accession>
<dbReference type="Pfam" id="PF14223">
    <property type="entry name" value="Retrotran_gag_2"/>
    <property type="match status" value="1"/>
</dbReference>
<dbReference type="InterPro" id="IPR036397">
    <property type="entry name" value="RNaseH_sf"/>
</dbReference>
<dbReference type="GO" id="GO:0003887">
    <property type="term" value="F:DNA-directed DNA polymerase activity"/>
    <property type="evidence" value="ECO:0007669"/>
    <property type="project" value="UniProtKB-KW"/>
</dbReference>
<dbReference type="InterPro" id="IPR001584">
    <property type="entry name" value="Integrase_cat-core"/>
</dbReference>
<keyword evidence="3" id="KW-1188">Viral release from host cell</keyword>
<dbReference type="Pfam" id="PF00665">
    <property type="entry name" value="rve"/>
    <property type="match status" value="1"/>
</dbReference>
<feature type="region of interest" description="Disordered" evidence="21">
    <location>
        <begin position="670"/>
        <end position="716"/>
    </location>
</feature>
<keyword evidence="10" id="KW-0378">Hydrolase</keyword>
<evidence type="ECO:0000256" key="8">
    <source>
        <dbReference type="ARBA" id="ARBA00022741"/>
    </source>
</evidence>
<evidence type="ECO:0000256" key="2">
    <source>
        <dbReference type="ARBA" id="ARBA00022578"/>
    </source>
</evidence>
<evidence type="ECO:0000256" key="16">
    <source>
        <dbReference type="ARBA" id="ARBA00022932"/>
    </source>
</evidence>
<dbReference type="EMBL" id="CCBP010000028">
    <property type="protein sequence ID" value="CDO68944.1"/>
    <property type="molecule type" value="Genomic_DNA"/>
</dbReference>
<dbReference type="InterPro" id="IPR025724">
    <property type="entry name" value="GAG-pre-integrase_dom"/>
</dbReference>
<evidence type="ECO:0000256" key="12">
    <source>
        <dbReference type="ARBA" id="ARBA00022842"/>
    </source>
</evidence>
<evidence type="ECO:0000256" key="14">
    <source>
        <dbReference type="ARBA" id="ARBA00022908"/>
    </source>
</evidence>
<dbReference type="GO" id="GO:0003964">
    <property type="term" value="F:RNA-directed DNA polymerase activity"/>
    <property type="evidence" value="ECO:0007669"/>
    <property type="project" value="UniProtKB-KW"/>
</dbReference>
<keyword evidence="6" id="KW-0540">Nuclease</keyword>
<keyword evidence="15" id="KW-0695">RNA-directed DNA polymerase</keyword>
<keyword evidence="5" id="KW-0548">Nucleotidyltransferase</keyword>
<keyword evidence="4" id="KW-0645">Protease</keyword>
<organism evidence="23 24">
    <name type="scientific">Pycnoporus cinnabarinus</name>
    <name type="common">Cinnabar-red polypore</name>
    <name type="synonym">Trametes cinnabarina</name>
    <dbReference type="NCBI Taxonomy" id="5643"/>
    <lineage>
        <taxon>Eukaryota</taxon>
        <taxon>Fungi</taxon>
        <taxon>Dikarya</taxon>
        <taxon>Basidiomycota</taxon>
        <taxon>Agaricomycotina</taxon>
        <taxon>Agaricomycetes</taxon>
        <taxon>Polyporales</taxon>
        <taxon>Polyporaceae</taxon>
        <taxon>Trametes</taxon>
    </lineage>
</organism>